<feature type="signal peptide" evidence="1">
    <location>
        <begin position="1"/>
        <end position="15"/>
    </location>
</feature>
<dbReference type="EMBL" id="CDHN01000001">
    <property type="protein sequence ID" value="CEJ83104.1"/>
    <property type="molecule type" value="Genomic_DNA"/>
</dbReference>
<organism evidence="2 3">
    <name type="scientific">[Torrubiella] hemipterigena</name>
    <dbReference type="NCBI Taxonomy" id="1531966"/>
    <lineage>
        <taxon>Eukaryota</taxon>
        <taxon>Fungi</taxon>
        <taxon>Dikarya</taxon>
        <taxon>Ascomycota</taxon>
        <taxon>Pezizomycotina</taxon>
        <taxon>Sordariomycetes</taxon>
        <taxon>Hypocreomycetidae</taxon>
        <taxon>Hypocreales</taxon>
        <taxon>Clavicipitaceae</taxon>
        <taxon>Clavicipitaceae incertae sedis</taxon>
        <taxon>'Torrubiella' clade</taxon>
    </lineage>
</organism>
<keyword evidence="3" id="KW-1185">Reference proteome</keyword>
<evidence type="ECO:0000256" key="1">
    <source>
        <dbReference type="SAM" id="SignalP"/>
    </source>
</evidence>
<accession>A0A0A1TCJ6</accession>
<feature type="chain" id="PRO_5013062528" evidence="1">
    <location>
        <begin position="16"/>
        <end position="277"/>
    </location>
</feature>
<reference evidence="2 3" key="1">
    <citation type="journal article" date="2015" name="Genome Announc.">
        <title>Draft Genome Sequence and Gene Annotation of the Entomopathogenic Fungus Verticillium hemipterigenum.</title>
        <authorList>
            <person name="Horn F."/>
            <person name="Habel A."/>
            <person name="Scharf D.H."/>
            <person name="Dworschak J."/>
            <person name="Brakhage A.A."/>
            <person name="Guthke R."/>
            <person name="Hertweck C."/>
            <person name="Linde J."/>
        </authorList>
    </citation>
    <scope>NUCLEOTIDE SEQUENCE [LARGE SCALE GENOMIC DNA]</scope>
</reference>
<dbReference type="AlphaFoldDB" id="A0A0A1TCJ6"/>
<evidence type="ECO:0000313" key="2">
    <source>
        <dbReference type="EMBL" id="CEJ83104.1"/>
    </source>
</evidence>
<gene>
    <name evidence="2" type="ORF">VHEMI03132</name>
</gene>
<evidence type="ECO:0000313" key="3">
    <source>
        <dbReference type="Proteomes" id="UP000039046"/>
    </source>
</evidence>
<sequence length="277" mass="30162">MRISLSAALLGVAAALPGRSASGPPPGSHNAPAGLPFPDIAAVKAVPQDSFPSYTTGGLKRISANQTSETLHKRWECSRQATLTWGDHDDGGHGVAITNDGNDWRGFYIYHNSCDSVPWKYIWIEKGKTQWVSFPAGFEGRIQRGVDSFMLNGNPQPLGTWLELSWDADGTGWVDVSLIRGCDGGALVWDPSDGNKWKGFTQWILDGAPNGAYDMKNDGQWVIKATEGAGAVVNTVPRDWVMQKVGAEYVYVDDDHAKPVISTRAGRWATYWPEGRA</sequence>
<keyword evidence="1" id="KW-0732">Signal</keyword>
<dbReference type="HOGENOM" id="CLU_074152_0_0_1"/>
<proteinExistence type="predicted"/>
<dbReference type="OrthoDB" id="9971407at2759"/>
<name>A0A0A1TCJ6_9HYPO</name>
<dbReference type="Proteomes" id="UP000039046">
    <property type="component" value="Unassembled WGS sequence"/>
</dbReference>
<protein>
    <submittedName>
        <fullName evidence="2">Uncharacterized protein</fullName>
    </submittedName>
</protein>